<dbReference type="EMBL" id="JARQWQ010000004">
    <property type="protein sequence ID" value="KAK2572196.1"/>
    <property type="molecule type" value="Genomic_DNA"/>
</dbReference>
<gene>
    <name evidence="1" type="ORF">P5673_002407</name>
</gene>
<sequence length="77" mass="8810">MAKPKHTPPTINPIIIAILLSHEWLQQRFSPAPHPTNLVKKQMICFTCAKILNTANTKKCQSGFLIKDFRIQKRIAE</sequence>
<evidence type="ECO:0000313" key="2">
    <source>
        <dbReference type="Proteomes" id="UP001249851"/>
    </source>
</evidence>
<proteinExistence type="predicted"/>
<dbReference type="AlphaFoldDB" id="A0AAD9R3R6"/>
<organism evidence="1 2">
    <name type="scientific">Acropora cervicornis</name>
    <name type="common">Staghorn coral</name>
    <dbReference type="NCBI Taxonomy" id="6130"/>
    <lineage>
        <taxon>Eukaryota</taxon>
        <taxon>Metazoa</taxon>
        <taxon>Cnidaria</taxon>
        <taxon>Anthozoa</taxon>
        <taxon>Hexacorallia</taxon>
        <taxon>Scleractinia</taxon>
        <taxon>Astrocoeniina</taxon>
        <taxon>Acroporidae</taxon>
        <taxon>Acropora</taxon>
    </lineage>
</organism>
<dbReference type="Proteomes" id="UP001249851">
    <property type="component" value="Unassembled WGS sequence"/>
</dbReference>
<name>A0AAD9R3R6_ACRCE</name>
<comment type="caution">
    <text evidence="1">The sequence shown here is derived from an EMBL/GenBank/DDBJ whole genome shotgun (WGS) entry which is preliminary data.</text>
</comment>
<reference evidence="1" key="1">
    <citation type="journal article" date="2023" name="G3 (Bethesda)">
        <title>Whole genome assembly and annotation of the endangered Caribbean coral Acropora cervicornis.</title>
        <authorList>
            <person name="Selwyn J.D."/>
            <person name="Vollmer S.V."/>
        </authorList>
    </citation>
    <scope>NUCLEOTIDE SEQUENCE</scope>
    <source>
        <strain evidence="1">K2</strain>
    </source>
</reference>
<keyword evidence="2" id="KW-1185">Reference proteome</keyword>
<evidence type="ECO:0000313" key="1">
    <source>
        <dbReference type="EMBL" id="KAK2572196.1"/>
    </source>
</evidence>
<reference evidence="1" key="2">
    <citation type="journal article" date="2023" name="Science">
        <title>Genomic signatures of disease resistance in endangered staghorn corals.</title>
        <authorList>
            <person name="Vollmer S.V."/>
            <person name="Selwyn J.D."/>
            <person name="Despard B.A."/>
            <person name="Roesel C.L."/>
        </authorList>
    </citation>
    <scope>NUCLEOTIDE SEQUENCE</scope>
    <source>
        <strain evidence="1">K2</strain>
    </source>
</reference>
<protein>
    <submittedName>
        <fullName evidence="1">Uncharacterized protein</fullName>
    </submittedName>
</protein>
<accession>A0AAD9R3R6</accession>